<evidence type="ECO:0008006" key="4">
    <source>
        <dbReference type="Google" id="ProtNLM"/>
    </source>
</evidence>
<gene>
    <name evidence="2" type="ORF">M8A51_24530</name>
</gene>
<reference evidence="2" key="1">
    <citation type="submission" date="2022-05" db="EMBL/GenBank/DDBJ databases">
        <title>Schlegelella sp. nov., isolated from mangrove soil.</title>
        <authorList>
            <person name="Liu Y."/>
            <person name="Ge X."/>
            <person name="Liu W."/>
        </authorList>
    </citation>
    <scope>NUCLEOTIDE SEQUENCE</scope>
    <source>
        <strain evidence="2">S2-27</strain>
    </source>
</reference>
<dbReference type="Proteomes" id="UP001165541">
    <property type="component" value="Unassembled WGS sequence"/>
</dbReference>
<keyword evidence="1" id="KW-0812">Transmembrane</keyword>
<feature type="transmembrane region" description="Helical" evidence="1">
    <location>
        <begin position="61"/>
        <end position="82"/>
    </location>
</feature>
<accession>A0ABT0YX02</accession>
<proteinExistence type="predicted"/>
<feature type="transmembrane region" description="Helical" evidence="1">
    <location>
        <begin position="94"/>
        <end position="112"/>
    </location>
</feature>
<organism evidence="2 3">
    <name type="scientific">Caldimonas mangrovi</name>
    <dbReference type="NCBI Taxonomy" id="2944811"/>
    <lineage>
        <taxon>Bacteria</taxon>
        <taxon>Pseudomonadati</taxon>
        <taxon>Pseudomonadota</taxon>
        <taxon>Betaproteobacteria</taxon>
        <taxon>Burkholderiales</taxon>
        <taxon>Sphaerotilaceae</taxon>
        <taxon>Caldimonas</taxon>
    </lineage>
</organism>
<sequence length="239" mass="25848">MQPTYGHAVSALVSDFCERTMPGPWAEPVNVVSSLAFVVGGAWLLHGILRTSPGIVPGGRWSLLLLAALCASIGVGSMALHLTASSWGATLDMLAIRCFLLWVIACFLRWMLGWSWPRALLGIPAFYLLAQAWFELAQQDALFGLHAYLPALWALLACTVTLGMRGDPAWRSFALAAFGHGASLAFHRLDRDLCDWLPLGTHFLWHLVNAALTYGLARCIVQRACAQPSQPAAARAPAA</sequence>
<dbReference type="EMBL" id="JAMKFE010000022">
    <property type="protein sequence ID" value="MCM5682711.1"/>
    <property type="molecule type" value="Genomic_DNA"/>
</dbReference>
<keyword evidence="1" id="KW-0472">Membrane</keyword>
<evidence type="ECO:0000256" key="1">
    <source>
        <dbReference type="SAM" id="Phobius"/>
    </source>
</evidence>
<keyword evidence="3" id="KW-1185">Reference proteome</keyword>
<feature type="transmembrane region" description="Helical" evidence="1">
    <location>
        <begin position="119"/>
        <end position="136"/>
    </location>
</feature>
<evidence type="ECO:0000313" key="2">
    <source>
        <dbReference type="EMBL" id="MCM5682711.1"/>
    </source>
</evidence>
<evidence type="ECO:0000313" key="3">
    <source>
        <dbReference type="Proteomes" id="UP001165541"/>
    </source>
</evidence>
<protein>
    <recommendedName>
        <fullName evidence="4">Ceramidase</fullName>
    </recommendedName>
</protein>
<keyword evidence="1" id="KW-1133">Transmembrane helix</keyword>
<feature type="transmembrane region" description="Helical" evidence="1">
    <location>
        <begin position="31"/>
        <end position="49"/>
    </location>
</feature>
<comment type="caution">
    <text evidence="2">The sequence shown here is derived from an EMBL/GenBank/DDBJ whole genome shotgun (WGS) entry which is preliminary data.</text>
</comment>
<dbReference type="RefSeq" id="WP_251781255.1">
    <property type="nucleotide sequence ID" value="NZ_JAMKFE010000022.1"/>
</dbReference>
<feature type="transmembrane region" description="Helical" evidence="1">
    <location>
        <begin position="142"/>
        <end position="162"/>
    </location>
</feature>
<name>A0ABT0YX02_9BURK</name>